<dbReference type="Gene3D" id="1.10.260.40">
    <property type="entry name" value="lambda repressor-like DNA-binding domains"/>
    <property type="match status" value="1"/>
</dbReference>
<evidence type="ECO:0000313" key="4">
    <source>
        <dbReference type="EMBL" id="KFI58790.1"/>
    </source>
</evidence>
<dbReference type="SUPFAM" id="SSF47413">
    <property type="entry name" value="lambda repressor-like DNA-binding domains"/>
    <property type="match status" value="1"/>
</dbReference>
<proteinExistence type="predicted"/>
<dbReference type="GO" id="GO:0003677">
    <property type="term" value="F:DNA binding"/>
    <property type="evidence" value="ECO:0007669"/>
    <property type="project" value="UniProtKB-KW"/>
</dbReference>
<evidence type="ECO:0000313" key="5">
    <source>
        <dbReference type="Proteomes" id="UP000029074"/>
    </source>
</evidence>
<comment type="caution">
    <text evidence="4">The sequence shown here is derived from an EMBL/GenBank/DDBJ whole genome shotgun (WGS) entry which is preliminary data.</text>
</comment>
<sequence>MQPQVARTLRLHYLKQPKVGRQASRCAGTVVAMPPHHQDVNGESGEEIMTFSDNLVSLRANRHMTQEQLAMLVGVSRQAISKWESGKAYPEMDKLLIICDLFTVSLDDLVLGDVTQPAPPAVRPTSQDTVLMHDGHDGYNGPVSMAASLPSQPVMPNVAQDMTGYDSHMRQFAAKISLGVGAIILGVGLAQFFDPANSVLGSSPANDALLFIVLAIGVLIGLALLIPAGLSHDQFMKRHPYIEDFYTEQDHNHAANLLAIGVISGIAAIFMGVVVMVFADEALHVDDGWPAAIMLILIGIGVTSIVYAGIMYARINVDAYNNHAEEDEQGQHGHNTDQDSLTGAVCGIIMLIATCFGLLWLFGIISPNDSSMFWICWPIGGILCGIASLVINIVKRQ</sequence>
<evidence type="ECO:0000256" key="2">
    <source>
        <dbReference type="SAM" id="Phobius"/>
    </source>
</evidence>
<evidence type="ECO:0000256" key="1">
    <source>
        <dbReference type="ARBA" id="ARBA00023125"/>
    </source>
</evidence>
<gene>
    <name evidence="4" type="ORF">BGLCM_1084</name>
</gene>
<feature type="transmembrane region" description="Helical" evidence="2">
    <location>
        <begin position="172"/>
        <end position="193"/>
    </location>
</feature>
<dbReference type="PROSITE" id="PS50943">
    <property type="entry name" value="HTH_CROC1"/>
    <property type="match status" value="1"/>
</dbReference>
<feature type="transmembrane region" description="Helical" evidence="2">
    <location>
        <begin position="291"/>
        <end position="313"/>
    </location>
</feature>
<feature type="transmembrane region" description="Helical" evidence="2">
    <location>
        <begin position="208"/>
        <end position="230"/>
    </location>
</feature>
<dbReference type="EMBL" id="JGYW01000005">
    <property type="protein sequence ID" value="KFI58790.1"/>
    <property type="molecule type" value="Genomic_DNA"/>
</dbReference>
<dbReference type="Pfam" id="PF01381">
    <property type="entry name" value="HTH_3"/>
    <property type="match status" value="1"/>
</dbReference>
<name>A0A087AJ40_9BIFI</name>
<feature type="transmembrane region" description="Helical" evidence="2">
    <location>
        <begin position="371"/>
        <end position="394"/>
    </location>
</feature>
<feature type="transmembrane region" description="Helical" evidence="2">
    <location>
        <begin position="257"/>
        <end position="279"/>
    </location>
</feature>
<accession>A0A087AJ40</accession>
<dbReference type="InterPro" id="IPR010982">
    <property type="entry name" value="Lambda_DNA-bd_dom_sf"/>
</dbReference>
<evidence type="ECO:0000259" key="3">
    <source>
        <dbReference type="PROSITE" id="PS50943"/>
    </source>
</evidence>
<dbReference type="AlphaFoldDB" id="A0A087AJ40"/>
<reference evidence="4 5" key="1">
    <citation type="submission" date="2014-03" db="EMBL/GenBank/DDBJ databases">
        <title>Genomics of Bifidobacteria.</title>
        <authorList>
            <person name="Ventura M."/>
            <person name="Milani C."/>
            <person name="Lugli G.A."/>
        </authorList>
    </citation>
    <scope>NUCLEOTIDE SEQUENCE [LARGE SCALE GENOMIC DNA]</scope>
    <source>
        <strain evidence="4 5">LMG 11596</strain>
    </source>
</reference>
<feature type="domain" description="HTH cro/C1-type" evidence="3">
    <location>
        <begin position="55"/>
        <end position="109"/>
    </location>
</feature>
<dbReference type="PANTHER" id="PTHR46558">
    <property type="entry name" value="TRACRIPTIONAL REGULATORY PROTEIN-RELATED-RELATED"/>
    <property type="match status" value="1"/>
</dbReference>
<protein>
    <submittedName>
        <fullName evidence="4">XRE family transcriptional regulator</fullName>
    </submittedName>
</protein>
<keyword evidence="5" id="KW-1185">Reference proteome</keyword>
<dbReference type="CDD" id="cd00093">
    <property type="entry name" value="HTH_XRE"/>
    <property type="match status" value="1"/>
</dbReference>
<feature type="transmembrane region" description="Helical" evidence="2">
    <location>
        <begin position="341"/>
        <end position="365"/>
    </location>
</feature>
<keyword evidence="2" id="KW-0472">Membrane</keyword>
<dbReference type="PANTHER" id="PTHR46558:SF4">
    <property type="entry name" value="DNA-BIDING PHAGE PROTEIN"/>
    <property type="match status" value="1"/>
</dbReference>
<dbReference type="SMART" id="SM00530">
    <property type="entry name" value="HTH_XRE"/>
    <property type="match status" value="1"/>
</dbReference>
<organism evidence="4 5">
    <name type="scientific">Bifidobacterium gallicum DSM 20093 = LMG 11596</name>
    <dbReference type="NCBI Taxonomy" id="561180"/>
    <lineage>
        <taxon>Bacteria</taxon>
        <taxon>Bacillati</taxon>
        <taxon>Actinomycetota</taxon>
        <taxon>Actinomycetes</taxon>
        <taxon>Bifidobacteriales</taxon>
        <taxon>Bifidobacteriaceae</taxon>
        <taxon>Bifidobacterium</taxon>
    </lineage>
</organism>
<keyword evidence="2" id="KW-1133">Transmembrane helix</keyword>
<dbReference type="InterPro" id="IPR001387">
    <property type="entry name" value="Cro/C1-type_HTH"/>
</dbReference>
<keyword evidence="1" id="KW-0238">DNA-binding</keyword>
<keyword evidence="2" id="KW-0812">Transmembrane</keyword>
<dbReference type="Proteomes" id="UP000029074">
    <property type="component" value="Unassembled WGS sequence"/>
</dbReference>